<organism evidence="15 16">
    <name type="scientific">Tribonema minus</name>
    <dbReference type="NCBI Taxonomy" id="303371"/>
    <lineage>
        <taxon>Eukaryota</taxon>
        <taxon>Sar</taxon>
        <taxon>Stramenopiles</taxon>
        <taxon>Ochrophyta</taxon>
        <taxon>PX clade</taxon>
        <taxon>Xanthophyceae</taxon>
        <taxon>Tribonematales</taxon>
        <taxon>Tribonemataceae</taxon>
        <taxon>Tribonema</taxon>
    </lineage>
</organism>
<dbReference type="InterPro" id="IPR000626">
    <property type="entry name" value="Ubiquitin-like_dom"/>
</dbReference>
<dbReference type="PROSITE" id="PS50053">
    <property type="entry name" value="UBIQUITIN_2"/>
    <property type="match status" value="1"/>
</dbReference>
<feature type="coiled-coil region" evidence="12">
    <location>
        <begin position="97"/>
        <end position="124"/>
    </location>
</feature>
<dbReference type="Gene3D" id="3.10.20.90">
    <property type="entry name" value="Phosphatidylinositol 3-kinase Catalytic Subunit, Chain A, domain 1"/>
    <property type="match status" value="1"/>
</dbReference>
<evidence type="ECO:0000256" key="7">
    <source>
        <dbReference type="ARBA" id="ARBA00023273"/>
    </source>
</evidence>
<dbReference type="GO" id="GO:0070286">
    <property type="term" value="P:axonemal dynein complex assembly"/>
    <property type="evidence" value="ECO:0007669"/>
    <property type="project" value="InterPro"/>
</dbReference>
<comment type="function">
    <text evidence="11">Component of the nexin-dynein regulatory complex (N-DRC), a key regulator of ciliary/flagellar motility which maintains the alignment and integrity of the distal axoneme and regulates microtubule sliding in motile axonemes. Plays a critical role in the assembly of N-DRC and also stabilizes the assembly of multiple inner dynein arms and radial spokes. Coassembles with DRC1 to form a central scaffold needed for assembly of the N-DRC and its attachment to the outer doublet microtubules.</text>
</comment>
<dbReference type="OrthoDB" id="7760980at2759"/>
<feature type="coiled-coil region" evidence="12">
    <location>
        <begin position="529"/>
        <end position="557"/>
    </location>
</feature>
<keyword evidence="2" id="KW-0963">Cytoplasm</keyword>
<dbReference type="PANTHER" id="PTHR21625">
    <property type="entry name" value="NYD-SP28 PROTEIN"/>
    <property type="match status" value="1"/>
</dbReference>
<feature type="domain" description="Ubiquitin-like" evidence="14">
    <location>
        <begin position="31"/>
        <end position="64"/>
    </location>
</feature>
<dbReference type="PANTHER" id="PTHR21625:SF0">
    <property type="entry name" value="DYNEIN REGULATORY COMPLEX SUBUNIT 2"/>
    <property type="match status" value="1"/>
</dbReference>
<evidence type="ECO:0000256" key="6">
    <source>
        <dbReference type="ARBA" id="ARBA00023212"/>
    </source>
</evidence>
<evidence type="ECO:0000313" key="16">
    <source>
        <dbReference type="Proteomes" id="UP000664859"/>
    </source>
</evidence>
<keyword evidence="6" id="KW-0206">Cytoskeleton</keyword>
<dbReference type="InterPro" id="IPR039750">
    <property type="entry name" value="DRC1/DRC2"/>
</dbReference>
<proteinExistence type="inferred from homology"/>
<dbReference type="GO" id="GO:0005858">
    <property type="term" value="C:axonemal dynein complex"/>
    <property type="evidence" value="ECO:0007669"/>
    <property type="project" value="InterPro"/>
</dbReference>
<keyword evidence="7" id="KW-0966">Cell projection</keyword>
<dbReference type="AlphaFoldDB" id="A0A835ZEY8"/>
<evidence type="ECO:0000256" key="9">
    <source>
        <dbReference type="ARBA" id="ARBA00038424"/>
    </source>
</evidence>
<evidence type="ECO:0000313" key="15">
    <source>
        <dbReference type="EMBL" id="KAG5192465.1"/>
    </source>
</evidence>
<evidence type="ECO:0000256" key="4">
    <source>
        <dbReference type="ARBA" id="ARBA00023054"/>
    </source>
</evidence>
<comment type="subcellular location">
    <subcellularLocation>
        <location evidence="1">Cytoplasm</location>
        <location evidence="1">Cytoskeleton</location>
        <location evidence="1">Flagellum axoneme</location>
    </subcellularLocation>
    <subcellularLocation>
        <location evidence="8">Cytoplasm</location>
        <location evidence="8">Cytoskeleton</location>
        <location evidence="8">Flagellum basal body</location>
    </subcellularLocation>
</comment>
<keyword evidence="4 12" id="KW-0175">Coiled coil</keyword>
<feature type="region of interest" description="Disordered" evidence="13">
    <location>
        <begin position="487"/>
        <end position="517"/>
    </location>
</feature>
<evidence type="ECO:0000256" key="13">
    <source>
        <dbReference type="SAM" id="MobiDB-lite"/>
    </source>
</evidence>
<dbReference type="Pfam" id="PF14772">
    <property type="entry name" value="NYD-SP28"/>
    <property type="match status" value="1"/>
</dbReference>
<gene>
    <name evidence="15" type="ORF">JKP88DRAFT_259358</name>
</gene>
<evidence type="ECO:0000256" key="5">
    <source>
        <dbReference type="ARBA" id="ARBA00023069"/>
    </source>
</evidence>
<dbReference type="Proteomes" id="UP000664859">
    <property type="component" value="Unassembled WGS sequence"/>
</dbReference>
<evidence type="ECO:0000256" key="12">
    <source>
        <dbReference type="SAM" id="Coils"/>
    </source>
</evidence>
<name>A0A835ZEY8_9STRA</name>
<evidence type="ECO:0000256" key="8">
    <source>
        <dbReference type="ARBA" id="ARBA00037841"/>
    </source>
</evidence>
<evidence type="ECO:0000256" key="11">
    <source>
        <dbReference type="ARBA" id="ARBA00045865"/>
    </source>
</evidence>
<reference evidence="15" key="1">
    <citation type="submission" date="2021-02" db="EMBL/GenBank/DDBJ databases">
        <title>First Annotated Genome of the Yellow-green Alga Tribonema minus.</title>
        <authorList>
            <person name="Mahan K.M."/>
        </authorList>
    </citation>
    <scope>NUCLEOTIDE SEQUENCE</scope>
    <source>
        <strain evidence="15">UTEX B ZZ1240</strain>
    </source>
</reference>
<protein>
    <recommendedName>
        <fullName evidence="10">Dynein regulatory complex subunit 2</fullName>
    </recommendedName>
</protein>
<evidence type="ECO:0000256" key="10">
    <source>
        <dbReference type="ARBA" id="ARBA00040899"/>
    </source>
</evidence>
<evidence type="ECO:0000256" key="3">
    <source>
        <dbReference type="ARBA" id="ARBA00022846"/>
    </source>
</evidence>
<dbReference type="GO" id="GO:0003352">
    <property type="term" value="P:regulation of cilium movement"/>
    <property type="evidence" value="ECO:0007669"/>
    <property type="project" value="TreeGrafter"/>
</dbReference>
<dbReference type="SUPFAM" id="SSF54236">
    <property type="entry name" value="Ubiquitin-like"/>
    <property type="match status" value="1"/>
</dbReference>
<keyword evidence="16" id="KW-1185">Reference proteome</keyword>
<dbReference type="InterPro" id="IPR039505">
    <property type="entry name" value="DRC1/2_N"/>
</dbReference>
<keyword evidence="5" id="KW-0969">Cilium</keyword>
<feature type="coiled-coil region" evidence="12">
    <location>
        <begin position="163"/>
        <end position="190"/>
    </location>
</feature>
<comment type="similarity">
    <text evidence="9">Belongs to the DRC2 family.</text>
</comment>
<evidence type="ECO:0000259" key="14">
    <source>
        <dbReference type="PROSITE" id="PS50053"/>
    </source>
</evidence>
<keyword evidence="3 15" id="KW-0282">Flagellum</keyword>
<dbReference type="EMBL" id="JAFCMP010000005">
    <property type="protein sequence ID" value="KAG5192465.1"/>
    <property type="molecule type" value="Genomic_DNA"/>
</dbReference>
<sequence length="624" mass="69147">MLMCSRCSANETAVTLRHTAPHATADGDCCLVFAGKCMVPDVSLEEYGLQEGSTIHVLGRLRGGAQLGKVVKGRSQVKKKDGKSKDFGDLQAKYNKMQELDAARLAAQAARMELQRRMEAEERNSRTNRLKIQNQWRKIMRLAKVESLRRDIEILSQNHERDVDRKDAIIQMLDRDLEEAEDQYQTALRAHLHGMDGLIDLQDARLLSLERHFEAELVSMEGGFREERARVAARHASETAELRDVVAVVDAREAERDAEARAEHEQLREEIRNRNLEDINVLRITLDTQIEELEQHFETAHINYLQNTDQRTTDFKYLTAKDQELSREIELKVRKIERLQNALAHWRTKIAQSAREAAERNRLLTEERGAVQGHFQRLRARMGAYREAQGQRLLELTRDARAAKGKLQEQLDLAERVLKLAELARKAETEAEKISPYYPSPHTDAVEREEALAADAERRDGDSVGGSSVRMEAGVLVRVAGGGDGGGGGDAAAAAAAADGVDEGPPPGPAQASARDAATGRAVARHAHLDNFNKKYNAALLDALAAEREEARLARENAGLRALVKQYLAGIGAGPDVVEGPNPLLVVNGRVNIVRRAPPVARPPPAIDAVHMVATGRVSTRLPL</sequence>
<dbReference type="GO" id="GO:0060285">
    <property type="term" value="P:cilium-dependent cell motility"/>
    <property type="evidence" value="ECO:0007669"/>
    <property type="project" value="TreeGrafter"/>
</dbReference>
<evidence type="ECO:0000256" key="2">
    <source>
        <dbReference type="ARBA" id="ARBA00022490"/>
    </source>
</evidence>
<dbReference type="Pfam" id="PF00240">
    <property type="entry name" value="ubiquitin"/>
    <property type="match status" value="1"/>
</dbReference>
<evidence type="ECO:0000256" key="1">
    <source>
        <dbReference type="ARBA" id="ARBA00004611"/>
    </source>
</evidence>
<accession>A0A835ZEY8</accession>
<feature type="coiled-coil region" evidence="12">
    <location>
        <begin position="322"/>
        <end position="356"/>
    </location>
</feature>
<comment type="caution">
    <text evidence="15">The sequence shown here is derived from an EMBL/GenBank/DDBJ whole genome shotgun (WGS) entry which is preliminary data.</text>
</comment>
<dbReference type="InterPro" id="IPR029071">
    <property type="entry name" value="Ubiquitin-like_domsf"/>
</dbReference>